<reference evidence="1 2" key="1">
    <citation type="journal article" date="2013" name="ISME J.">
        <title>Comparative genomics of pathogenic lineages of Vibrio nigripulchritudo identifies virulence-associated traits.</title>
        <authorList>
            <person name="Goudenege D."/>
            <person name="Labreuche Y."/>
            <person name="Krin E."/>
            <person name="Ansquer D."/>
            <person name="Mangenot S."/>
            <person name="Calteau A."/>
            <person name="Medigue C."/>
            <person name="Mazel D."/>
            <person name="Polz M.F."/>
            <person name="Le Roux F."/>
        </authorList>
    </citation>
    <scope>NUCLEOTIDE SEQUENCE [LARGE SCALE GENOMIC DNA]</scope>
    <source>
        <strain evidence="1 2">SOn1</strain>
    </source>
</reference>
<sequence>MAPMHDTGAFTMKNFMILGLFGLLSSPSWGHTAPWDPSPQLKALIIGLKLTYASPALSNNQRNHMTRVDNLSFFISHIDQPGTPEHAQLKAFLWGMQKAHAGSVYQQIRTNVVPWFCPKGGQLRLPSPNSPNPTVFIENLIYETLERDLQRDPKRFERYNGSAAFMSVPKIVTYGLQIKYPCYRPIPEAHRFPGWQY</sequence>
<dbReference type="EMBL" id="CAOF01000200">
    <property type="protein sequence ID" value="CCO50261.1"/>
    <property type="molecule type" value="Genomic_DNA"/>
</dbReference>
<dbReference type="Proteomes" id="UP000018211">
    <property type="component" value="Unassembled WGS sequence"/>
</dbReference>
<gene>
    <name evidence="1" type="ORF">VIBNISOn1_p0098</name>
</gene>
<organism evidence="1 2">
    <name type="scientific">Vibrio nigripulchritudo SOn1</name>
    <dbReference type="NCBI Taxonomy" id="1238450"/>
    <lineage>
        <taxon>Bacteria</taxon>
        <taxon>Pseudomonadati</taxon>
        <taxon>Pseudomonadota</taxon>
        <taxon>Gammaproteobacteria</taxon>
        <taxon>Vibrionales</taxon>
        <taxon>Vibrionaceae</taxon>
        <taxon>Vibrio</taxon>
    </lineage>
</organism>
<dbReference type="AlphaFoldDB" id="A0AAV2VZR9"/>
<name>A0AAV2VZR9_9VIBR</name>
<accession>A0AAV2VZR9</accession>
<proteinExistence type="predicted"/>
<evidence type="ECO:0000313" key="1">
    <source>
        <dbReference type="EMBL" id="CCO50261.1"/>
    </source>
</evidence>
<protein>
    <submittedName>
        <fullName evidence="1">Uncharacterized protein</fullName>
    </submittedName>
</protein>
<evidence type="ECO:0000313" key="2">
    <source>
        <dbReference type="Proteomes" id="UP000018211"/>
    </source>
</evidence>
<comment type="caution">
    <text evidence="1">The sequence shown here is derived from an EMBL/GenBank/DDBJ whole genome shotgun (WGS) entry which is preliminary data.</text>
</comment>